<evidence type="ECO:0000313" key="1">
    <source>
        <dbReference type="EMBL" id="MBS8122235.1"/>
    </source>
</evidence>
<gene>
    <name evidence="1" type="ORF">VAMP_211n11</name>
</gene>
<dbReference type="RefSeq" id="WP_213349624.1">
    <property type="nucleotide sequence ID" value="NZ_JAEDAM010000059.1"/>
</dbReference>
<proteinExistence type="predicted"/>
<dbReference type="EMBL" id="JAEDAM010000059">
    <property type="protein sequence ID" value="MBS8122235.1"/>
    <property type="molecule type" value="Genomic_DNA"/>
</dbReference>
<evidence type="ECO:0000313" key="2">
    <source>
        <dbReference type="Proteomes" id="UP000680365"/>
    </source>
</evidence>
<sequence>MLILLALIIVSIGGAIVFTVYSLFNPFIENMGDIKNYNIAYYGAISSLERGNLALRYRDAGFEGSGGWTGTTDFGPNSDHLKNDYGRLATQNNSMYWEIKSREGITIPSAGDGNVDLALQYTGTTYEHSKDYNKLGYNMIEEFILTLDDTNENDAYSSSTTSNKNIVNLDGIDATFRLPPYIKDKFSGPTNPLCTLADCDLSGDGIDNDIVVNWDISGKHNSNNFSLKPSIEVSYAAGSVGNKDTAIRETHVNNDKTIEFYNSMNPTSSLPSHDPDKNNIIPSNHAFSGSNFDYIFSNTNEDLSISFSLVNLLATSVMYDSNNRIYPFLEYKIKFDGVSEVPARFYNISGIGEVGEYQVKIIQRKPTSERNIASDFTILF</sequence>
<organism evidence="1 2">
    <name type="scientific">Candidatus Vampirococcus lugosii</name>
    <dbReference type="NCBI Taxonomy" id="2789015"/>
    <lineage>
        <taxon>Bacteria</taxon>
        <taxon>Candidatus Absconditibacteriota</taxon>
        <taxon>Vampirococcus</taxon>
    </lineage>
</organism>
<protein>
    <submittedName>
        <fullName evidence="1">Uncharacterized protein</fullName>
    </submittedName>
</protein>
<reference evidence="1 2" key="1">
    <citation type="journal article" date="2021" name="Nat. Commun.">
        <title>Reductive evolution and unique predatory mode in the CPR bacterium Vampirococcus lugosii.</title>
        <authorList>
            <person name="Moreira D."/>
            <person name="Zivanovic Y."/>
            <person name="Lopez-Archilla A.I."/>
            <person name="Iniesto M."/>
            <person name="Lopez-Garcia P."/>
        </authorList>
    </citation>
    <scope>NUCLEOTIDE SEQUENCE [LARGE SCALE GENOMIC DNA]</scope>
    <source>
        <strain evidence="1">Chiprana</strain>
    </source>
</reference>
<name>A0ABS5QM13_9BACT</name>
<dbReference type="Proteomes" id="UP000680365">
    <property type="component" value="Unassembled WGS sequence"/>
</dbReference>
<accession>A0ABS5QM13</accession>
<comment type="caution">
    <text evidence="1">The sequence shown here is derived from an EMBL/GenBank/DDBJ whole genome shotgun (WGS) entry which is preliminary data.</text>
</comment>
<keyword evidence="2" id="KW-1185">Reference proteome</keyword>